<comment type="caution">
    <text evidence="2">The sequence shown here is derived from an EMBL/GenBank/DDBJ whole genome shotgun (WGS) entry which is preliminary data.</text>
</comment>
<organism evidence="2 3">
    <name type="scientific">Xylanibacter brevis</name>
    <dbReference type="NCBI Taxonomy" id="83231"/>
    <lineage>
        <taxon>Bacteria</taxon>
        <taxon>Pseudomonadati</taxon>
        <taxon>Bacteroidota</taxon>
        <taxon>Bacteroidia</taxon>
        <taxon>Bacteroidales</taxon>
        <taxon>Prevotellaceae</taxon>
        <taxon>Xylanibacter</taxon>
    </lineage>
</organism>
<keyword evidence="1" id="KW-0812">Transmembrane</keyword>
<keyword evidence="3" id="KW-1185">Reference proteome</keyword>
<sequence length="278" mass="32069">MNTKNNNFQFSRLLMVMRWDMFTNLKSYLNMMLGMTFALLPFFIMQLYQLSKQYQLFPDTIDLSYLGMSQYVLMISSIAMYMMATQIFMVMKTTGQREQFLMLPASNLEKYISRFLFSTLGAAVAMITAIVVSDLVQLIFSFVLLPGHHQSLCLYAVALLWKIWTTFIENNDSTGALLLSLLIMTCGVLVHSFFILCGTLFRKHTIVVSGILFIVMIYLVIYVIESVPGTITTCLMHGDNSWIFCLLIAELLLAGFQYWLSYKVFTRMQVICNRWINL</sequence>
<feature type="transmembrane region" description="Helical" evidence="1">
    <location>
        <begin position="204"/>
        <end position="221"/>
    </location>
</feature>
<dbReference type="EMBL" id="JADYTN010000004">
    <property type="protein sequence ID" value="MCF2563066.1"/>
    <property type="molecule type" value="Genomic_DNA"/>
</dbReference>
<keyword evidence="1" id="KW-1133">Transmembrane helix</keyword>
<dbReference type="RefSeq" id="WP_301637513.1">
    <property type="nucleotide sequence ID" value="NZ_JADYTN010000004.1"/>
</dbReference>
<evidence type="ECO:0000313" key="2">
    <source>
        <dbReference type="EMBL" id="MCF2563066.1"/>
    </source>
</evidence>
<accession>A0ABS9CD87</accession>
<evidence type="ECO:0008006" key="4">
    <source>
        <dbReference type="Google" id="ProtNLM"/>
    </source>
</evidence>
<dbReference type="Proteomes" id="UP001200470">
    <property type="component" value="Unassembled WGS sequence"/>
</dbReference>
<feature type="transmembrane region" description="Helical" evidence="1">
    <location>
        <begin position="176"/>
        <end position="197"/>
    </location>
</feature>
<evidence type="ECO:0000313" key="3">
    <source>
        <dbReference type="Proteomes" id="UP001200470"/>
    </source>
</evidence>
<feature type="transmembrane region" description="Helical" evidence="1">
    <location>
        <begin position="71"/>
        <end position="91"/>
    </location>
</feature>
<feature type="transmembrane region" description="Helical" evidence="1">
    <location>
        <begin position="241"/>
        <end position="260"/>
    </location>
</feature>
<proteinExistence type="predicted"/>
<protein>
    <recommendedName>
        <fullName evidence="4">ABC transporter permease</fullName>
    </recommendedName>
</protein>
<feature type="transmembrane region" description="Helical" evidence="1">
    <location>
        <begin position="111"/>
        <end position="132"/>
    </location>
</feature>
<name>A0ABS9CD87_9BACT</name>
<keyword evidence="1" id="KW-0472">Membrane</keyword>
<reference evidence="2 3" key="1">
    <citation type="submission" date="2020-12" db="EMBL/GenBank/DDBJ databases">
        <title>Whole genome sequences of gut porcine anaerobes.</title>
        <authorList>
            <person name="Kubasova T."/>
            <person name="Jahodarova E."/>
            <person name="Rychlik I."/>
        </authorList>
    </citation>
    <scope>NUCLEOTIDE SEQUENCE [LARGE SCALE GENOMIC DNA]</scope>
    <source>
        <strain evidence="2 3">An925</strain>
    </source>
</reference>
<gene>
    <name evidence="2" type="ORF">I6E12_02935</name>
</gene>
<feature type="transmembrane region" description="Helical" evidence="1">
    <location>
        <begin position="28"/>
        <end position="50"/>
    </location>
</feature>
<evidence type="ECO:0000256" key="1">
    <source>
        <dbReference type="SAM" id="Phobius"/>
    </source>
</evidence>